<evidence type="ECO:0000256" key="2">
    <source>
        <dbReference type="ARBA" id="ARBA00022741"/>
    </source>
</evidence>
<keyword evidence="5" id="KW-0539">Nucleus</keyword>
<dbReference type="Pfam" id="PF10230">
    <property type="entry name" value="LIDHydrolase"/>
    <property type="match status" value="1"/>
</dbReference>
<evidence type="ECO:0000313" key="9">
    <source>
        <dbReference type="EMBL" id="OBZ79352.1"/>
    </source>
</evidence>
<dbReference type="SMART" id="SM00487">
    <property type="entry name" value="DEXDc"/>
    <property type="match status" value="1"/>
</dbReference>
<dbReference type="InterPro" id="IPR014001">
    <property type="entry name" value="Helicase_ATP-bd"/>
</dbReference>
<dbReference type="InterPro" id="IPR038718">
    <property type="entry name" value="SNF2-like_sf"/>
</dbReference>
<dbReference type="EMBL" id="LUGG01000001">
    <property type="protein sequence ID" value="OBZ79352.1"/>
    <property type="molecule type" value="Genomic_DNA"/>
</dbReference>
<dbReference type="GO" id="GO:0000785">
    <property type="term" value="C:chromatin"/>
    <property type="evidence" value="ECO:0007669"/>
    <property type="project" value="TreeGrafter"/>
</dbReference>
<dbReference type="GO" id="GO:0016887">
    <property type="term" value="F:ATP hydrolysis activity"/>
    <property type="evidence" value="ECO:0007669"/>
    <property type="project" value="TreeGrafter"/>
</dbReference>
<dbReference type="InterPro" id="IPR041684">
    <property type="entry name" value="Znf-PHD-like"/>
</dbReference>
<feature type="compositionally biased region" description="Polar residues" evidence="6">
    <location>
        <begin position="741"/>
        <end position="751"/>
    </location>
</feature>
<feature type="compositionally biased region" description="Basic residues" evidence="6">
    <location>
        <begin position="1812"/>
        <end position="1825"/>
    </location>
</feature>
<keyword evidence="2" id="KW-0547">Nucleotide-binding</keyword>
<dbReference type="Gene3D" id="3.40.50.300">
    <property type="entry name" value="P-loop containing nucleotide triphosphate hydrolases"/>
    <property type="match status" value="1"/>
</dbReference>
<dbReference type="GO" id="GO:0019915">
    <property type="term" value="P:lipid storage"/>
    <property type="evidence" value="ECO:0007669"/>
    <property type="project" value="InterPro"/>
</dbReference>
<comment type="caution">
    <text evidence="9">The sequence shown here is derived from an EMBL/GenBank/DDBJ whole genome shotgun (WGS) entry which is preliminary data.</text>
</comment>
<dbReference type="OMA" id="FICGSCM"/>
<feature type="compositionally biased region" description="Polar residues" evidence="6">
    <location>
        <begin position="347"/>
        <end position="358"/>
    </location>
</feature>
<feature type="compositionally biased region" description="Low complexity" evidence="6">
    <location>
        <begin position="2000"/>
        <end position="2010"/>
    </location>
</feature>
<feature type="region of interest" description="Disordered" evidence="6">
    <location>
        <begin position="347"/>
        <end position="404"/>
    </location>
</feature>
<keyword evidence="10" id="KW-1185">Reference proteome</keyword>
<dbReference type="InterPro" id="IPR016197">
    <property type="entry name" value="Chromo-like_dom_sf"/>
</dbReference>
<feature type="region of interest" description="Disordered" evidence="6">
    <location>
        <begin position="516"/>
        <end position="605"/>
    </location>
</feature>
<feature type="region of interest" description="Disordered" evidence="6">
    <location>
        <begin position="739"/>
        <end position="758"/>
    </location>
</feature>
<feature type="region of interest" description="Disordered" evidence="6">
    <location>
        <begin position="1775"/>
        <end position="1895"/>
    </location>
</feature>
<evidence type="ECO:0000259" key="7">
    <source>
        <dbReference type="PROSITE" id="PS51192"/>
    </source>
</evidence>
<dbReference type="GO" id="GO:0005524">
    <property type="term" value="F:ATP binding"/>
    <property type="evidence" value="ECO:0007669"/>
    <property type="project" value="UniProtKB-KW"/>
</dbReference>
<dbReference type="Gene3D" id="3.40.50.1820">
    <property type="entry name" value="alpha/beta hydrolase"/>
    <property type="match status" value="1"/>
</dbReference>
<dbReference type="InterPro" id="IPR001650">
    <property type="entry name" value="Helicase_C-like"/>
</dbReference>
<dbReference type="CDD" id="cd17919">
    <property type="entry name" value="DEXHc_Snf"/>
    <property type="match status" value="1"/>
</dbReference>
<dbReference type="GO" id="GO:0003682">
    <property type="term" value="F:chromatin binding"/>
    <property type="evidence" value="ECO:0007669"/>
    <property type="project" value="TreeGrafter"/>
</dbReference>
<organism evidence="9 10">
    <name type="scientific">Grifola frondosa</name>
    <name type="common">Maitake</name>
    <name type="synonym">Polyporus frondosus</name>
    <dbReference type="NCBI Taxonomy" id="5627"/>
    <lineage>
        <taxon>Eukaryota</taxon>
        <taxon>Fungi</taxon>
        <taxon>Dikarya</taxon>
        <taxon>Basidiomycota</taxon>
        <taxon>Agaricomycotina</taxon>
        <taxon>Agaricomycetes</taxon>
        <taxon>Polyporales</taxon>
        <taxon>Grifolaceae</taxon>
        <taxon>Grifola</taxon>
    </lineage>
</organism>
<dbReference type="GO" id="GO:0016298">
    <property type="term" value="F:lipase activity"/>
    <property type="evidence" value="ECO:0007669"/>
    <property type="project" value="InterPro"/>
</dbReference>
<dbReference type="STRING" id="5627.A0A1C7MR58"/>
<accession>A0A1C7MR58</accession>
<feature type="compositionally biased region" description="Acidic residues" evidence="6">
    <location>
        <begin position="573"/>
        <end position="584"/>
    </location>
</feature>
<dbReference type="GO" id="GO:0042393">
    <property type="term" value="F:histone binding"/>
    <property type="evidence" value="ECO:0007669"/>
    <property type="project" value="TreeGrafter"/>
</dbReference>
<dbReference type="GO" id="GO:0003677">
    <property type="term" value="F:DNA binding"/>
    <property type="evidence" value="ECO:0007669"/>
    <property type="project" value="TreeGrafter"/>
</dbReference>
<feature type="region of interest" description="Disordered" evidence="6">
    <location>
        <begin position="665"/>
        <end position="697"/>
    </location>
</feature>
<evidence type="ECO:0000256" key="1">
    <source>
        <dbReference type="ARBA" id="ARBA00004123"/>
    </source>
</evidence>
<sequence length="2177" mass="243743">MDVLGLPPFLKPVESRTAHSGPYYEATFPHDKLGASAHALWWPSHSNEIKTVLLFVPGNPGLLHFYTPFLTAIHEKAERKLAILAHSHLGHTPGVGDSKASYGPSTFSLAAQVESAIEAVEAIQSQHRNAVKVVVAGHSVGFESPAESVSSVLLLFPTIAHIVDTPNGRRLSWAFRAPFPRILSYASVTLRILPSGILASMFSDWPMEQVAVLRTLLFSPSAIYACLTMADEEMNTICDADIALLQEYRHRMHLYFAEDDDWVGDTKEVVLKAFHPDPGSVKIVHGHRDIPHAFCINHGEHLAEQCYEWLRSGGFVLILPSFDAYRDASYRVFLPFEPEPAFCELQQGASKMADSSSDPLALFSSPVPHDPLSDHPGPDDTSISESMVDERSPSPQMQTNPSPPTPYVLVPPLDTPQKALYPAGFAERERTSESSLEDDLDCVIGEYKDGEQLFYYARRTDGIAYKYPAEDFESNHPDLVKEYRQCKADGTLDPFDPSAHYIHPESRIKVVLKISRQTARKKPSRKKPALFDPNQETEHANSCAGANKKLAHDLPFSPNKRRSGRRLAVPSSDGEDEVGTDSDIVEVSQPTRKSGRVRQSARQNLDDANYEDDTFAEESDGYMEASLKSKLIKKKKIVRGKASRPADEETAVLRAHRHICEKCHRPPAHVLLSKPKKGRKKKRGKSNEDDFEDDSDDETRFQALGGWLEMPPCRPLGCLARTQRDEILRAALERDKAEWQKAQSAGENQSLPEPAKRPGLEAYQTTEFICGSCMKGGICMGCKEVAIKPDESTKPSAEPKASVPPADVAMADETSTVPPLAPVVHEDEVEPSHELLFRCLVCKRLAHYAHLPVPQDEAFPHEDVTAVDLAEYYQTTTNWQCADCVSYIYSVEHILAWRPYPSDAVEPSRSPNEPVNYKAALPREYLVKWESRSYKRTQWVPHMWLLATHAQRLKNFLAGGSKVQLLPDPVSDERAEGDEEPTTFEIGEDDVRETPARTSETQAISALDANPDAERKIPPAWKTVDRVLDVLFWHPQRQTKLKLKSHRKKGLVVTSDEEDDPVQYAIDKEYQAAYDEGEEPSKDLTETVGRYVSRTHEKLDGKASSVIWAFFKWHDLGYEDASWDAPPRKGELGYPAFEKAFKRFVDAQSVVVHVRHKDEATFFDNRKAGEWLKRHAFTHELQPELGQSAQLKLMPFQIDGVNWLCNNWWNHQNCILADEMGLGKTVQIATFIGHIMKQCKAYPALVVVPNSTISNWVREFERWAPKLRVVPFHGEAKAREVIKRFELTHAHPAKGTTGAKYHVLITTYEMITNPKEFTPVFKNVPRWEILVVDEGQRLKNDSSLIFKKLKELNTIHRIIMTGTPLNNNIRELFNLMNFLDPDGWHDLDALAKQFEELSEDLIKDLHVRLRPYFLRRIKAEVLQLPPKNEVIVPVSMTPLQKEVYRSILSQNLDILQTLAQGAAGAKQNVLSRTNLKNMLMQLRKCVQHPYLVSDDIEPRGLSPQETHEKLIDASAKLRLLKVLLPKLRARGHRVLLFSQFVIALNIVEDFLIGEGMKYLRLDGNTKQADRQKDMDEFNKPDSDVFIYLLTTRAGALVSISGARTPSSSSTPTSTHIRWDLQAIARAHRFGQTKTCLVFKLMAKDSAEERIMQTGKKKLVLDHLIVQKMDDDSESHEDVKSILMFGAKALFEADDTSQDIHYSEHDIDNLIEKTEKEGDQAEPEAATGMSFAFAKVWSADKDALEDMADEAEENVDQVDSWTQALERIAAERTKERAKEITGRGARRKAAAVFPQQNLDLDDTPTKDKEKEKHKSRKGKGKSKAKAKSGSDDSEFHIPSGLESDGLDSEQTTPLEGDDVMALLPPAPRSSSPPLRPQPLPVPRPMLAARPKPKDTTQPLSAILNRREPPRDSAEGELCGLCATRHGAGECRMTESPENLAHYRLMLLCHAGDEPLEERRAAIQAIDEALHKLGKIHLIYGQPLQLVETPPSPQRKKPKMVTTSAASESSTSVKKDQTRKVDSTASKTVAPQAVVAPPRPAQVKPKPRATNGTMAGAVAGPSKRARSPLQFTDVPKKKVKESSPSSCAICGRSPHHLVKDCPIVAEGPKRYVECKSGATRKMWNRSTSRIQSEIKRLESDPTQVSTVKVLRHILIKQQRRTLASSSIPAGSGSLVDMRK</sequence>
<evidence type="ECO:0000259" key="8">
    <source>
        <dbReference type="PROSITE" id="PS51194"/>
    </source>
</evidence>
<name>A0A1C7MR58_GRIFR</name>
<dbReference type="PROSITE" id="PS51194">
    <property type="entry name" value="HELICASE_CTER"/>
    <property type="match status" value="1"/>
</dbReference>
<feature type="compositionally biased region" description="Basic and acidic residues" evidence="6">
    <location>
        <begin position="1802"/>
        <end position="1811"/>
    </location>
</feature>
<dbReference type="InterPro" id="IPR056616">
    <property type="entry name" value="Chromo_MIT1"/>
</dbReference>
<dbReference type="InterPro" id="IPR019363">
    <property type="entry name" value="LDAH"/>
</dbReference>
<dbReference type="InterPro" id="IPR049730">
    <property type="entry name" value="SNF2/RAD54-like_C"/>
</dbReference>
<dbReference type="Pfam" id="PF23615">
    <property type="entry name" value="Chromo_MIT1"/>
    <property type="match status" value="1"/>
</dbReference>
<keyword evidence="4" id="KW-0067">ATP-binding</keyword>
<dbReference type="Gene3D" id="3.40.50.10810">
    <property type="entry name" value="Tandem AAA-ATPase domain"/>
    <property type="match status" value="1"/>
</dbReference>
<proteinExistence type="predicted"/>
<evidence type="ECO:0000256" key="6">
    <source>
        <dbReference type="SAM" id="MobiDB-lite"/>
    </source>
</evidence>
<dbReference type="OrthoDB" id="5857104at2759"/>
<dbReference type="GO" id="GO:0005634">
    <property type="term" value="C:nucleus"/>
    <property type="evidence" value="ECO:0007669"/>
    <property type="project" value="UniProtKB-SubCell"/>
</dbReference>
<dbReference type="InterPro" id="IPR027417">
    <property type="entry name" value="P-loop_NTPase"/>
</dbReference>
<dbReference type="Pfam" id="PF00176">
    <property type="entry name" value="SNF2-rel_dom"/>
    <property type="match status" value="1"/>
</dbReference>
<dbReference type="Proteomes" id="UP000092993">
    <property type="component" value="Unassembled WGS sequence"/>
</dbReference>
<feature type="compositionally biased region" description="Low complexity" evidence="6">
    <location>
        <begin position="2027"/>
        <end position="2042"/>
    </location>
</feature>
<gene>
    <name evidence="9" type="primary">mit1</name>
    <name evidence="9" type="ORF">A0H81_01246</name>
</gene>
<dbReference type="PANTHER" id="PTHR45623">
    <property type="entry name" value="CHROMODOMAIN-HELICASE-DNA-BINDING PROTEIN 3-RELATED-RELATED"/>
    <property type="match status" value="1"/>
</dbReference>
<dbReference type="PANTHER" id="PTHR45623:SF17">
    <property type="entry name" value="CHROMODOMAIN-HELICASE-DNA-BINDING PROTEIN 3-RELATED"/>
    <property type="match status" value="1"/>
</dbReference>
<dbReference type="SUPFAM" id="SSF53474">
    <property type="entry name" value="alpha/beta-Hydrolases"/>
    <property type="match status" value="1"/>
</dbReference>
<dbReference type="GO" id="GO:0140658">
    <property type="term" value="F:ATP-dependent chromatin remodeler activity"/>
    <property type="evidence" value="ECO:0007669"/>
    <property type="project" value="TreeGrafter"/>
</dbReference>
<dbReference type="SUPFAM" id="SSF54160">
    <property type="entry name" value="Chromo domain-like"/>
    <property type="match status" value="1"/>
</dbReference>
<dbReference type="InterPro" id="IPR000330">
    <property type="entry name" value="SNF2_N"/>
</dbReference>
<reference evidence="9 10" key="1">
    <citation type="submission" date="2016-03" db="EMBL/GenBank/DDBJ databases">
        <title>Whole genome sequencing of Grifola frondosa 9006-11.</title>
        <authorList>
            <person name="Min B."/>
            <person name="Park H."/>
            <person name="Kim J.-G."/>
            <person name="Cho H."/>
            <person name="Oh Y.-L."/>
            <person name="Kong W.-S."/>
            <person name="Choi I.-G."/>
        </authorList>
    </citation>
    <scope>NUCLEOTIDE SEQUENCE [LARGE SCALE GENOMIC DNA]</scope>
    <source>
        <strain evidence="9 10">9006-11</strain>
    </source>
</reference>
<feature type="compositionally biased region" description="Basic and acidic residues" evidence="6">
    <location>
        <begin position="2011"/>
        <end position="2020"/>
    </location>
</feature>
<evidence type="ECO:0000256" key="3">
    <source>
        <dbReference type="ARBA" id="ARBA00022801"/>
    </source>
</evidence>
<keyword evidence="3" id="KW-0378">Hydrolase</keyword>
<dbReference type="InterPro" id="IPR029058">
    <property type="entry name" value="AB_hydrolase_fold"/>
</dbReference>
<feature type="compositionally biased region" description="Basic residues" evidence="6">
    <location>
        <begin position="518"/>
        <end position="528"/>
    </location>
</feature>
<feature type="compositionally biased region" description="Basic residues" evidence="6">
    <location>
        <begin position="674"/>
        <end position="684"/>
    </location>
</feature>
<dbReference type="Pfam" id="PF00271">
    <property type="entry name" value="Helicase_C"/>
    <property type="match status" value="1"/>
</dbReference>
<dbReference type="CDD" id="cd18793">
    <property type="entry name" value="SF2_C_SNF"/>
    <property type="match status" value="1"/>
</dbReference>
<feature type="domain" description="Helicase ATP-binding" evidence="7">
    <location>
        <begin position="1205"/>
        <end position="1382"/>
    </location>
</feature>
<dbReference type="Pfam" id="PF15446">
    <property type="entry name" value="zf-PHD-like"/>
    <property type="match status" value="1"/>
</dbReference>
<feature type="domain" description="Helicase C-terminal" evidence="8">
    <location>
        <begin position="1519"/>
        <end position="1672"/>
    </location>
</feature>
<protein>
    <submittedName>
        <fullName evidence="9">Chromatin remodeling factor mit1</fullName>
    </submittedName>
</protein>
<evidence type="ECO:0000313" key="10">
    <source>
        <dbReference type="Proteomes" id="UP000092993"/>
    </source>
</evidence>
<dbReference type="SUPFAM" id="SSF52540">
    <property type="entry name" value="P-loop containing nucleoside triphosphate hydrolases"/>
    <property type="match status" value="2"/>
</dbReference>
<dbReference type="PROSITE" id="PS51192">
    <property type="entry name" value="HELICASE_ATP_BIND_1"/>
    <property type="match status" value="1"/>
</dbReference>
<feature type="region of interest" description="Disordered" evidence="6">
    <location>
        <begin position="1985"/>
        <end position="2084"/>
    </location>
</feature>
<dbReference type="SMART" id="SM00490">
    <property type="entry name" value="HELICc"/>
    <property type="match status" value="1"/>
</dbReference>
<feature type="compositionally biased region" description="Pro residues" evidence="6">
    <location>
        <begin position="1872"/>
        <end position="1882"/>
    </location>
</feature>
<evidence type="ECO:0000256" key="5">
    <source>
        <dbReference type="ARBA" id="ARBA00023242"/>
    </source>
</evidence>
<comment type="subcellular location">
    <subcellularLocation>
        <location evidence="1">Nucleus</location>
    </subcellularLocation>
</comment>
<evidence type="ECO:0000256" key="4">
    <source>
        <dbReference type="ARBA" id="ARBA00022840"/>
    </source>
</evidence>
<dbReference type="GO" id="GO:0005811">
    <property type="term" value="C:lipid droplet"/>
    <property type="evidence" value="ECO:0007669"/>
    <property type="project" value="InterPro"/>
</dbReference>